<accession>A0A1B0AB94</accession>
<proteinExistence type="predicted"/>
<organism evidence="1 2">
    <name type="scientific">Glossina pallidipes</name>
    <name type="common">Tsetse fly</name>
    <dbReference type="NCBI Taxonomy" id="7398"/>
    <lineage>
        <taxon>Eukaryota</taxon>
        <taxon>Metazoa</taxon>
        <taxon>Ecdysozoa</taxon>
        <taxon>Arthropoda</taxon>
        <taxon>Hexapoda</taxon>
        <taxon>Insecta</taxon>
        <taxon>Pterygota</taxon>
        <taxon>Neoptera</taxon>
        <taxon>Endopterygota</taxon>
        <taxon>Diptera</taxon>
        <taxon>Brachycera</taxon>
        <taxon>Muscomorpha</taxon>
        <taxon>Hippoboscoidea</taxon>
        <taxon>Glossinidae</taxon>
        <taxon>Glossina</taxon>
    </lineage>
</organism>
<sequence>MAHALWQLLQSAAKFSSSKNARKHSKSLKVQLHWTQCLVSFDGAVKCGLSCKSNSNKTLNPCNNTYNTIVLLAPPIYNRFESISWLDGSPQDKLSFHGFCGISTVYLRIEKDSNATSFNLSAAESKIASKKAAVNT</sequence>
<dbReference type="AlphaFoldDB" id="A0A1B0AB94"/>
<evidence type="ECO:0000313" key="2">
    <source>
        <dbReference type="Proteomes" id="UP000092445"/>
    </source>
</evidence>
<reference evidence="2" key="1">
    <citation type="submission" date="2014-03" db="EMBL/GenBank/DDBJ databases">
        <authorList>
            <person name="Aksoy S."/>
            <person name="Warren W."/>
            <person name="Wilson R.K."/>
        </authorList>
    </citation>
    <scope>NUCLEOTIDE SEQUENCE [LARGE SCALE GENOMIC DNA]</scope>
    <source>
        <strain evidence="2">IAEA</strain>
    </source>
</reference>
<evidence type="ECO:0000313" key="1">
    <source>
        <dbReference type="EnsemblMetazoa" id="GPAI040041-PA"/>
    </source>
</evidence>
<reference evidence="1" key="2">
    <citation type="submission" date="2020-05" db="UniProtKB">
        <authorList>
            <consortium name="EnsemblMetazoa"/>
        </authorList>
    </citation>
    <scope>IDENTIFICATION</scope>
    <source>
        <strain evidence="1">IAEA</strain>
    </source>
</reference>
<dbReference type="EnsemblMetazoa" id="GPAI040041-RA">
    <property type="protein sequence ID" value="GPAI040041-PA"/>
    <property type="gene ID" value="GPAI040041"/>
</dbReference>
<keyword evidence="2" id="KW-1185">Reference proteome</keyword>
<dbReference type="VEuPathDB" id="VectorBase:GPAI040041"/>
<name>A0A1B0AB94_GLOPL</name>
<protein>
    <submittedName>
        <fullName evidence="1">Uncharacterized protein</fullName>
    </submittedName>
</protein>
<dbReference type="Proteomes" id="UP000092445">
    <property type="component" value="Unassembled WGS sequence"/>
</dbReference>